<keyword evidence="2" id="KW-0813">Transport</keyword>
<dbReference type="SMART" id="SM01219">
    <property type="entry name" value="Frataxin_Cyay"/>
    <property type="match status" value="1"/>
</dbReference>
<dbReference type="GO" id="GO:0051537">
    <property type="term" value="F:2 iron, 2 sulfur cluster binding"/>
    <property type="evidence" value="ECO:0007669"/>
    <property type="project" value="TreeGrafter"/>
</dbReference>
<evidence type="ECO:0000313" key="5">
    <source>
        <dbReference type="Proteomes" id="UP000031056"/>
    </source>
</evidence>
<accession>A0A0B2UNC7</accession>
<dbReference type="SUPFAM" id="SSF55387">
    <property type="entry name" value="Frataxin/Nqo15-like"/>
    <property type="match status" value="1"/>
</dbReference>
<dbReference type="STRING" id="1354746.A0A0B2UNC7"/>
<comment type="similarity">
    <text evidence="1">Belongs to the frataxin family.</text>
</comment>
<dbReference type="NCBIfam" id="TIGR03421">
    <property type="entry name" value="FeS_CyaY"/>
    <property type="match status" value="1"/>
</dbReference>
<keyword evidence="2" id="KW-0406">Ion transport</keyword>
<keyword evidence="3" id="KW-0408">Iron</keyword>
<comment type="caution">
    <text evidence="4">The sequence shown here is derived from an EMBL/GenBank/DDBJ whole genome shotgun (WGS) entry which is preliminary data.</text>
</comment>
<reference evidence="4 5" key="1">
    <citation type="journal article" date="2014" name="MBio">
        <title>The Ordospora colligata genome; evolution of extreme reduction in microsporidia and host-to-parasite horizontal gene transfer.</title>
        <authorList>
            <person name="Pombert J.-F."/>
            <person name="Haag K.L."/>
            <person name="Beidas S."/>
            <person name="Ebert D."/>
            <person name="Keeling P.J."/>
        </authorList>
    </citation>
    <scope>NUCLEOTIDE SEQUENCE [LARGE SCALE GENOMIC DNA]</scope>
    <source>
        <strain evidence="4 5">OC4</strain>
    </source>
</reference>
<dbReference type="GO" id="GO:0005739">
    <property type="term" value="C:mitochondrion"/>
    <property type="evidence" value="ECO:0007669"/>
    <property type="project" value="TreeGrafter"/>
</dbReference>
<dbReference type="InParanoid" id="A0A0B2UNC7"/>
<dbReference type="InterPro" id="IPR002908">
    <property type="entry name" value="Frataxin/CyaY"/>
</dbReference>
<gene>
    <name evidence="4" type="ORF">M896_011240</name>
</gene>
<name>A0A0B2UNC7_9MICR</name>
<dbReference type="Gene3D" id="3.30.920.10">
    <property type="entry name" value="Frataxin/CyaY"/>
    <property type="match status" value="1"/>
</dbReference>
<dbReference type="VEuPathDB" id="MicrosporidiaDB:M896_011240"/>
<dbReference type="GO" id="GO:0006826">
    <property type="term" value="P:iron ion transport"/>
    <property type="evidence" value="ECO:0007669"/>
    <property type="project" value="UniProtKB-KW"/>
</dbReference>
<dbReference type="PROSITE" id="PS50810">
    <property type="entry name" value="FRATAXIN_2"/>
    <property type="match status" value="1"/>
</dbReference>
<dbReference type="PANTHER" id="PTHR16821:SF2">
    <property type="entry name" value="FRATAXIN, MITOCHONDRIAL"/>
    <property type="match status" value="1"/>
</dbReference>
<dbReference type="EMBL" id="JOKQ01000001">
    <property type="protein sequence ID" value="KHN70470.1"/>
    <property type="molecule type" value="Genomic_DNA"/>
</dbReference>
<dbReference type="RefSeq" id="XP_014564512.1">
    <property type="nucleotide sequence ID" value="XM_014709026.1"/>
</dbReference>
<evidence type="ECO:0000256" key="1">
    <source>
        <dbReference type="ARBA" id="ARBA00008183"/>
    </source>
</evidence>
<evidence type="ECO:0000313" key="4">
    <source>
        <dbReference type="EMBL" id="KHN70470.1"/>
    </source>
</evidence>
<dbReference type="OrthoDB" id="1897642at2759"/>
<dbReference type="Pfam" id="PF01491">
    <property type="entry name" value="Frataxin_Cyay"/>
    <property type="match status" value="1"/>
</dbReference>
<evidence type="ECO:0000256" key="3">
    <source>
        <dbReference type="ARBA" id="ARBA00023004"/>
    </source>
</evidence>
<dbReference type="Proteomes" id="UP000031056">
    <property type="component" value="Unassembled WGS sequence"/>
</dbReference>
<sequence>MKQETEGMVSKVLYHKLANNALEALSERLDDEFIDAEQDYKDGNLQVKIQDIGEYVFNKQPYTMQIWASSPVTGPRKFDINRDGWTDSRSGVSLQSYIDRELEQIKMKQKRTSNGQ</sequence>
<dbReference type="GO" id="GO:0008199">
    <property type="term" value="F:ferric iron binding"/>
    <property type="evidence" value="ECO:0007669"/>
    <property type="project" value="InterPro"/>
</dbReference>
<dbReference type="InterPro" id="IPR036524">
    <property type="entry name" value="Frataxin/CyaY_sf"/>
</dbReference>
<dbReference type="PANTHER" id="PTHR16821">
    <property type="entry name" value="FRATAXIN"/>
    <property type="match status" value="1"/>
</dbReference>
<protein>
    <submittedName>
        <fullName evidence="4">Frataxin</fullName>
    </submittedName>
</protein>
<dbReference type="GO" id="GO:0006879">
    <property type="term" value="P:intracellular iron ion homeostasis"/>
    <property type="evidence" value="ECO:0007669"/>
    <property type="project" value="TreeGrafter"/>
</dbReference>
<dbReference type="HOGENOM" id="CLU_080880_4_2_1"/>
<dbReference type="GO" id="GO:0008198">
    <property type="term" value="F:ferrous iron binding"/>
    <property type="evidence" value="ECO:0007669"/>
    <property type="project" value="TreeGrafter"/>
</dbReference>
<evidence type="ECO:0000256" key="2">
    <source>
        <dbReference type="ARBA" id="ARBA00022496"/>
    </source>
</evidence>
<dbReference type="GeneID" id="26260967"/>
<dbReference type="GO" id="GO:0034986">
    <property type="term" value="F:iron chaperone activity"/>
    <property type="evidence" value="ECO:0007669"/>
    <property type="project" value="TreeGrafter"/>
</dbReference>
<proteinExistence type="inferred from homology"/>
<dbReference type="GO" id="GO:0016226">
    <property type="term" value="P:iron-sulfur cluster assembly"/>
    <property type="evidence" value="ECO:0007669"/>
    <property type="project" value="InterPro"/>
</dbReference>
<keyword evidence="5" id="KW-1185">Reference proteome</keyword>
<dbReference type="GO" id="GO:0004322">
    <property type="term" value="F:ferroxidase activity"/>
    <property type="evidence" value="ECO:0007669"/>
    <property type="project" value="TreeGrafter"/>
</dbReference>
<dbReference type="FunCoup" id="A0A0B2UNC7">
    <property type="interactions" value="19"/>
</dbReference>
<organism evidence="4 5">
    <name type="scientific">Ordospora colligata OC4</name>
    <dbReference type="NCBI Taxonomy" id="1354746"/>
    <lineage>
        <taxon>Eukaryota</taxon>
        <taxon>Fungi</taxon>
        <taxon>Fungi incertae sedis</taxon>
        <taxon>Microsporidia</taxon>
        <taxon>Ordosporidae</taxon>
        <taxon>Ordospora</taxon>
    </lineage>
</organism>
<dbReference type="AlphaFoldDB" id="A0A0B2UNC7"/>
<keyword evidence="2" id="KW-0410">Iron transport</keyword>